<dbReference type="EMBL" id="BJMD01000002">
    <property type="protein sequence ID" value="GEB17807.1"/>
    <property type="molecule type" value="Genomic_DNA"/>
</dbReference>
<keyword evidence="1" id="KW-0812">Transmembrane</keyword>
<dbReference type="RefSeq" id="WP_141281458.1">
    <property type="nucleotide sequence ID" value="NZ_BAAAWK010000001.1"/>
</dbReference>
<comment type="caution">
    <text evidence="2">The sequence shown here is derived from an EMBL/GenBank/DDBJ whole genome shotgun (WGS) entry which is preliminary data.</text>
</comment>
<feature type="transmembrane region" description="Helical" evidence="1">
    <location>
        <begin position="51"/>
        <end position="68"/>
    </location>
</feature>
<dbReference type="GeneID" id="97301976"/>
<protein>
    <submittedName>
        <fullName evidence="2">Uncharacterized protein</fullName>
    </submittedName>
</protein>
<reference evidence="2 3" key="1">
    <citation type="submission" date="2019-06" db="EMBL/GenBank/DDBJ databases">
        <title>Whole genome shotgun sequence of Paenarthrobacter aurescens NBRC 12136.</title>
        <authorList>
            <person name="Hosoyama A."/>
            <person name="Uohara A."/>
            <person name="Ohji S."/>
            <person name="Ichikawa N."/>
        </authorList>
    </citation>
    <scope>NUCLEOTIDE SEQUENCE [LARGE SCALE GENOMIC DNA]</scope>
    <source>
        <strain evidence="2 3">NBRC 12136</strain>
    </source>
</reference>
<name>A0A4Y3N9C4_PAEAU</name>
<organism evidence="2 3">
    <name type="scientific">Paenarthrobacter aurescens</name>
    <name type="common">Arthrobacter aurescens</name>
    <dbReference type="NCBI Taxonomy" id="43663"/>
    <lineage>
        <taxon>Bacteria</taxon>
        <taxon>Bacillati</taxon>
        <taxon>Actinomycetota</taxon>
        <taxon>Actinomycetes</taxon>
        <taxon>Micrococcales</taxon>
        <taxon>Micrococcaceae</taxon>
        <taxon>Paenarthrobacter</taxon>
    </lineage>
</organism>
<dbReference type="AlphaFoldDB" id="A0A4Y3N9C4"/>
<feature type="transmembrane region" description="Helical" evidence="1">
    <location>
        <begin position="73"/>
        <end position="93"/>
    </location>
</feature>
<dbReference type="Proteomes" id="UP000317715">
    <property type="component" value="Unassembled WGS sequence"/>
</dbReference>
<keyword evidence="3" id="KW-1185">Reference proteome</keyword>
<gene>
    <name evidence="2" type="ORF">AAU01_05620</name>
</gene>
<feature type="transmembrane region" description="Helical" evidence="1">
    <location>
        <begin position="99"/>
        <end position="121"/>
    </location>
</feature>
<proteinExistence type="predicted"/>
<evidence type="ECO:0000256" key="1">
    <source>
        <dbReference type="SAM" id="Phobius"/>
    </source>
</evidence>
<evidence type="ECO:0000313" key="3">
    <source>
        <dbReference type="Proteomes" id="UP000317715"/>
    </source>
</evidence>
<keyword evidence="1" id="KW-1133">Transmembrane helix</keyword>
<accession>A0A4Y3N9C4</accession>
<evidence type="ECO:0000313" key="2">
    <source>
        <dbReference type="EMBL" id="GEB17807.1"/>
    </source>
</evidence>
<dbReference type="OrthoDB" id="4881511at2"/>
<keyword evidence="1" id="KW-0472">Membrane</keyword>
<sequence length="295" mass="31557">MAICVAVIVIVSVSDAQRPLGVVAAWAATAGVLTIEVLAKSALPVGTHPGYAAWHCGAIQMLLVTVALRGRKVIAWFGIGVFAVVDFVASLAQQLTLNAALAMVVTPLLWMGMATALSFILRRCARQTTAFTEQEQSSAKTLATQNARDLAQNEWMRDLSRAARPMLERIAEGAIGPAEQEVCVLLEAELRDQIRGRSLASSAVLHAARAARARGVRVDILDDRATDLPEELLSEATAQLLGALNRAEDGAVKCRALPEGADVAVTILAFSEDADEEALFMEIRHESKDVVSHQL</sequence>